<dbReference type="EMBL" id="JBHTHM010002552">
    <property type="protein sequence ID" value="MFD0788168.1"/>
    <property type="molecule type" value="Genomic_DNA"/>
</dbReference>
<organism evidence="1 2">
    <name type="scientific">Micromonospora azadirachtae</name>
    <dbReference type="NCBI Taxonomy" id="1970735"/>
    <lineage>
        <taxon>Bacteria</taxon>
        <taxon>Bacillati</taxon>
        <taxon>Actinomycetota</taxon>
        <taxon>Actinomycetes</taxon>
        <taxon>Micromonosporales</taxon>
        <taxon>Micromonosporaceae</taxon>
        <taxon>Micromonospora</taxon>
    </lineage>
</organism>
<reference evidence="2" key="1">
    <citation type="journal article" date="2019" name="Int. J. Syst. Evol. Microbiol.">
        <title>The Global Catalogue of Microorganisms (GCM) 10K type strain sequencing project: providing services to taxonomists for standard genome sequencing and annotation.</title>
        <authorList>
            <consortium name="The Broad Institute Genomics Platform"/>
            <consortium name="The Broad Institute Genome Sequencing Center for Infectious Disease"/>
            <person name="Wu L."/>
            <person name="Ma J."/>
        </authorList>
    </citation>
    <scope>NUCLEOTIDE SEQUENCE [LARGE SCALE GENOMIC DNA]</scope>
    <source>
        <strain evidence="2">JCM 32148</strain>
    </source>
</reference>
<sequence length="91" mass="9524">MTGGAEPSGPVSGEHAPLPPNWSCGSCGEDWPCATKRGRLLQEYGDRATLSVYLGSCLAAASEDLRSASVTSLQDRFIGWLPRGPKSTGTV</sequence>
<name>A0ABW3AB44_9ACTN</name>
<protein>
    <recommendedName>
        <fullName evidence="3">Flavin reductase</fullName>
    </recommendedName>
</protein>
<gene>
    <name evidence="1" type="ORF">ACFQZ8_30015</name>
</gene>
<comment type="caution">
    <text evidence="1">The sequence shown here is derived from an EMBL/GenBank/DDBJ whole genome shotgun (WGS) entry which is preliminary data.</text>
</comment>
<proteinExistence type="predicted"/>
<accession>A0ABW3AB44</accession>
<evidence type="ECO:0000313" key="1">
    <source>
        <dbReference type="EMBL" id="MFD0788168.1"/>
    </source>
</evidence>
<evidence type="ECO:0000313" key="2">
    <source>
        <dbReference type="Proteomes" id="UP001597053"/>
    </source>
</evidence>
<evidence type="ECO:0008006" key="3">
    <source>
        <dbReference type="Google" id="ProtNLM"/>
    </source>
</evidence>
<keyword evidence="2" id="KW-1185">Reference proteome</keyword>
<dbReference type="Proteomes" id="UP001597053">
    <property type="component" value="Unassembled WGS sequence"/>
</dbReference>